<dbReference type="GO" id="GO:0046677">
    <property type="term" value="P:response to antibiotic"/>
    <property type="evidence" value="ECO:0007669"/>
    <property type="project" value="InterPro"/>
</dbReference>
<dbReference type="Gene3D" id="3.90.1310.10">
    <property type="entry name" value="Penicillin-binding protein 2a (Domain 2)"/>
    <property type="match status" value="1"/>
</dbReference>
<dbReference type="InterPro" id="IPR007887">
    <property type="entry name" value="MecA_N"/>
</dbReference>
<dbReference type="PANTHER" id="PTHR30627:SF25">
    <property type="entry name" value="PENICILLIN-BINDING PROTEIN 3"/>
    <property type="match status" value="1"/>
</dbReference>
<dbReference type="GO" id="GO:0009252">
    <property type="term" value="P:peptidoglycan biosynthetic process"/>
    <property type="evidence" value="ECO:0007669"/>
    <property type="project" value="UniProtKB-UniPathway"/>
</dbReference>
<name>A0A3N5BEG5_9BACI</name>
<keyword evidence="5" id="KW-0472">Membrane</keyword>
<evidence type="ECO:0000256" key="2">
    <source>
        <dbReference type="ARBA" id="ARBA00004752"/>
    </source>
</evidence>
<feature type="domain" description="Penicillin-binding protein dimerisation" evidence="8">
    <location>
        <begin position="172"/>
        <end position="328"/>
    </location>
</feature>
<dbReference type="InterPro" id="IPR005311">
    <property type="entry name" value="PBP_dimer"/>
</dbReference>
<keyword evidence="11" id="KW-1185">Reference proteome</keyword>
<evidence type="ECO:0000256" key="6">
    <source>
        <dbReference type="ARBA" id="ARBA00034000"/>
    </source>
</evidence>
<dbReference type="SUPFAM" id="SSF56519">
    <property type="entry name" value="Penicillin binding protein dimerisation domain"/>
    <property type="match status" value="1"/>
</dbReference>
<dbReference type="InterPro" id="IPR036138">
    <property type="entry name" value="PBP_dimer_sf"/>
</dbReference>
<dbReference type="UniPathway" id="UPA00219"/>
<dbReference type="Pfam" id="PF00905">
    <property type="entry name" value="Transpeptidase"/>
    <property type="match status" value="1"/>
</dbReference>
<dbReference type="InterPro" id="IPR032710">
    <property type="entry name" value="NTF2-like_dom_sf"/>
</dbReference>
<dbReference type="OrthoDB" id="9766847at2"/>
<evidence type="ECO:0000256" key="4">
    <source>
        <dbReference type="ARBA" id="ARBA00012448"/>
    </source>
</evidence>
<evidence type="ECO:0000256" key="5">
    <source>
        <dbReference type="ARBA" id="ARBA00023136"/>
    </source>
</evidence>
<dbReference type="Pfam" id="PF03717">
    <property type="entry name" value="PBP_dimer"/>
    <property type="match status" value="1"/>
</dbReference>
<dbReference type="GO" id="GO:0008658">
    <property type="term" value="F:penicillin binding"/>
    <property type="evidence" value="ECO:0007669"/>
    <property type="project" value="InterPro"/>
</dbReference>
<dbReference type="EC" id="3.4.16.4" evidence="4"/>
<dbReference type="Gene3D" id="3.40.710.10">
    <property type="entry name" value="DD-peptidase/beta-lactamase superfamily"/>
    <property type="match status" value="1"/>
</dbReference>
<comment type="pathway">
    <text evidence="2">Cell wall biogenesis; peptidoglycan biosynthesis.</text>
</comment>
<comment type="similarity">
    <text evidence="3">Belongs to the transpeptidase family.</text>
</comment>
<comment type="subcellular location">
    <subcellularLocation>
        <location evidence="1">Membrane</location>
    </subcellularLocation>
</comment>
<protein>
    <recommendedName>
        <fullName evidence="4">serine-type D-Ala-D-Ala carboxypeptidase</fullName>
        <ecNumber evidence="4">3.4.16.4</ecNumber>
    </recommendedName>
</protein>
<comment type="caution">
    <text evidence="10">The sequence shown here is derived from an EMBL/GenBank/DDBJ whole genome shotgun (WGS) entry which is preliminary data.</text>
</comment>
<comment type="catalytic activity">
    <reaction evidence="6">
        <text>Preferential cleavage: (Ac)2-L-Lys-D-Ala-|-D-Ala. Also transpeptidation of peptidyl-alanyl moieties that are N-acyl substituents of D-alanine.</text>
        <dbReference type="EC" id="3.4.16.4"/>
    </reaction>
</comment>
<evidence type="ECO:0000313" key="11">
    <source>
        <dbReference type="Proteomes" id="UP000276443"/>
    </source>
</evidence>
<dbReference type="Gene3D" id="3.30.1390.30">
    <property type="entry name" value="Penicillin-binding protein 2a, domain 3"/>
    <property type="match status" value="1"/>
</dbReference>
<accession>A0A3N5BEG5</accession>
<dbReference type="GO" id="GO:0005886">
    <property type="term" value="C:plasma membrane"/>
    <property type="evidence" value="ECO:0007669"/>
    <property type="project" value="TreeGrafter"/>
</dbReference>
<evidence type="ECO:0000256" key="1">
    <source>
        <dbReference type="ARBA" id="ARBA00004370"/>
    </source>
</evidence>
<dbReference type="GO" id="GO:0071555">
    <property type="term" value="P:cell wall organization"/>
    <property type="evidence" value="ECO:0007669"/>
    <property type="project" value="TreeGrafter"/>
</dbReference>
<feature type="domain" description="NTF2-like N-terminal transpeptidase" evidence="9">
    <location>
        <begin position="28"/>
        <end position="165"/>
    </location>
</feature>
<dbReference type="SUPFAM" id="SSF54427">
    <property type="entry name" value="NTF2-like"/>
    <property type="match status" value="1"/>
</dbReference>
<reference evidence="10 11" key="1">
    <citation type="submission" date="2018-11" db="EMBL/GenBank/DDBJ databases">
        <title>Genomic Encyclopedia of Type Strains, Phase IV (KMG-IV): sequencing the most valuable type-strain genomes for metagenomic binning, comparative biology and taxonomic classification.</title>
        <authorList>
            <person name="Goeker M."/>
        </authorList>
    </citation>
    <scope>NUCLEOTIDE SEQUENCE [LARGE SCALE GENOMIC DNA]</scope>
    <source>
        <strain evidence="10 11">DSM 18090</strain>
    </source>
</reference>
<dbReference type="GO" id="GO:0071972">
    <property type="term" value="F:peptidoglycan L,D-transpeptidase activity"/>
    <property type="evidence" value="ECO:0007669"/>
    <property type="project" value="TreeGrafter"/>
</dbReference>
<evidence type="ECO:0000313" key="10">
    <source>
        <dbReference type="EMBL" id="RPF55837.1"/>
    </source>
</evidence>
<feature type="domain" description="Penicillin-binding protein transpeptidase" evidence="7">
    <location>
        <begin position="369"/>
        <end position="679"/>
    </location>
</feature>
<dbReference type="EMBL" id="RKRF01000007">
    <property type="protein sequence ID" value="RPF55837.1"/>
    <property type="molecule type" value="Genomic_DNA"/>
</dbReference>
<dbReference type="SUPFAM" id="SSF56601">
    <property type="entry name" value="beta-lactamase/transpeptidase-like"/>
    <property type="match status" value="1"/>
</dbReference>
<evidence type="ECO:0000259" key="8">
    <source>
        <dbReference type="Pfam" id="PF03717"/>
    </source>
</evidence>
<dbReference type="Proteomes" id="UP000276443">
    <property type="component" value="Unassembled WGS sequence"/>
</dbReference>
<dbReference type="GO" id="GO:0009002">
    <property type="term" value="F:serine-type D-Ala-D-Ala carboxypeptidase activity"/>
    <property type="evidence" value="ECO:0007669"/>
    <property type="project" value="UniProtKB-EC"/>
</dbReference>
<dbReference type="PANTHER" id="PTHR30627">
    <property type="entry name" value="PEPTIDOGLYCAN D,D-TRANSPEPTIDASE"/>
    <property type="match status" value="1"/>
</dbReference>
<proteinExistence type="inferred from homology"/>
<dbReference type="Gene3D" id="3.10.450.100">
    <property type="entry name" value="NTF2-like, domain 1"/>
    <property type="match status" value="1"/>
</dbReference>
<dbReference type="InterPro" id="IPR001460">
    <property type="entry name" value="PCN-bd_Tpept"/>
</dbReference>
<dbReference type="PROSITE" id="PS51257">
    <property type="entry name" value="PROKAR_LIPOPROTEIN"/>
    <property type="match status" value="1"/>
</dbReference>
<gene>
    <name evidence="10" type="ORF">EDC24_0722</name>
</gene>
<dbReference type="InterPro" id="IPR050515">
    <property type="entry name" value="Beta-lactam/transpept"/>
</dbReference>
<sequence>MKKLWFLIIVLLLLVACSEEEKPEYTNPYDTANEYVELWQEHNFNEIYQELLLERTTAKYGEDDYIERYENLYDVLGVNNLSIELSEEKVEFTEEEFEELVEYEIPITISFETIAGTVEYEKTLPLEKAMDEEYVGESDRDVNPESPWYVGWDPSFIMPGLEDGDEVKLSSVPASRGEIVDRNGELLATNGEVYQIGIIPESFSEEEINKLAGILDISEETINSALEQNWVQPHHFVPIKKVSLNDDDIMARATSIAGVQSNIEIDRVYPYGEAAAHLTGYIGNITAEELEDYEEQCYTAQDRIGKRGLEQLYEDRLRGEDGREIYIEKQDQSQRTVVQKDPQDGDTIELSIDINEQVQLYEVLKEEAGTAVTVNPTTGEVTSLVSFPAFDPNDYILGFTKSSLENLNENEENPTLNRFATRYSPGSTIKPLTTIVGLNEGILDPNETRTIEGKEWQNNESWGNYHVTRVYENDTEVDLESAFKNSDNIYFAMLGLDIGAENFSEGFKNLGFGEDLPFEYPIPNSQVSNTGKIDREVLLADSSYGQGQVLMSLLHLTSIYGGITNDGTVMKPLLLTEEESEAWINDMVSEDNASLIQDMLRSVVSNGTAQSIDLQGKEISGKTGTAELKSSQDDENAVENGLFVSYDQQNPNRVLGILIEGVEEQGGSSHVVDLAKEIYENR</sequence>
<dbReference type="Pfam" id="PF05223">
    <property type="entry name" value="MecA_N"/>
    <property type="match status" value="1"/>
</dbReference>
<dbReference type="AlphaFoldDB" id="A0A3N5BEG5"/>
<organism evidence="10 11">
    <name type="scientific">Aquisalibacillus elongatus</name>
    <dbReference type="NCBI Taxonomy" id="485577"/>
    <lineage>
        <taxon>Bacteria</taxon>
        <taxon>Bacillati</taxon>
        <taxon>Bacillota</taxon>
        <taxon>Bacilli</taxon>
        <taxon>Bacillales</taxon>
        <taxon>Bacillaceae</taxon>
        <taxon>Aquisalibacillus</taxon>
    </lineage>
</organism>
<dbReference type="InterPro" id="IPR012338">
    <property type="entry name" value="Beta-lactam/transpept-like"/>
</dbReference>
<evidence type="ECO:0000256" key="3">
    <source>
        <dbReference type="ARBA" id="ARBA00007171"/>
    </source>
</evidence>
<dbReference type="RefSeq" id="WP_124219788.1">
    <property type="nucleotide sequence ID" value="NZ_RKRF01000007.1"/>
</dbReference>
<evidence type="ECO:0000259" key="9">
    <source>
        <dbReference type="Pfam" id="PF05223"/>
    </source>
</evidence>
<evidence type="ECO:0000259" key="7">
    <source>
        <dbReference type="Pfam" id="PF00905"/>
    </source>
</evidence>